<feature type="domain" description="SnoaL-like" evidence="1">
    <location>
        <begin position="12"/>
        <end position="111"/>
    </location>
</feature>
<dbReference type="RefSeq" id="WP_345412268.1">
    <property type="nucleotide sequence ID" value="NZ_BAABGT010000009.1"/>
</dbReference>
<proteinExistence type="predicted"/>
<evidence type="ECO:0000259" key="1">
    <source>
        <dbReference type="Pfam" id="PF12680"/>
    </source>
</evidence>
<dbReference type="SUPFAM" id="SSF54427">
    <property type="entry name" value="NTF2-like"/>
    <property type="match status" value="1"/>
</dbReference>
<dbReference type="InterPro" id="IPR032710">
    <property type="entry name" value="NTF2-like_dom_sf"/>
</dbReference>
<reference evidence="3" key="1">
    <citation type="journal article" date="2019" name="Int. J. Syst. Evol. Microbiol.">
        <title>The Global Catalogue of Microorganisms (GCM) 10K type strain sequencing project: providing services to taxonomists for standard genome sequencing and annotation.</title>
        <authorList>
            <consortium name="The Broad Institute Genomics Platform"/>
            <consortium name="The Broad Institute Genome Sequencing Center for Infectious Disease"/>
            <person name="Wu L."/>
            <person name="Ma J."/>
        </authorList>
    </citation>
    <scope>NUCLEOTIDE SEQUENCE [LARGE SCALE GENOMIC DNA]</scope>
    <source>
        <strain evidence="3">JCM 17906</strain>
    </source>
</reference>
<gene>
    <name evidence="2" type="ORF">GCM10023175_05270</name>
</gene>
<evidence type="ECO:0000313" key="3">
    <source>
        <dbReference type="Proteomes" id="UP001501598"/>
    </source>
</evidence>
<dbReference type="InterPro" id="IPR037401">
    <property type="entry name" value="SnoaL-like"/>
</dbReference>
<comment type="caution">
    <text evidence="2">The sequence shown here is derived from an EMBL/GenBank/DDBJ whole genome shotgun (WGS) entry which is preliminary data.</text>
</comment>
<dbReference type="Gene3D" id="3.10.450.50">
    <property type="match status" value="1"/>
</dbReference>
<dbReference type="Proteomes" id="UP001501598">
    <property type="component" value="Unassembled WGS sequence"/>
</dbReference>
<protein>
    <recommendedName>
        <fullName evidence="1">SnoaL-like domain-containing protein</fullName>
    </recommendedName>
</protein>
<sequence length="126" mass="14164">MTAARTSAPQLVRELFAAVDNQDANAVGSYVTDDLHFRFGSADPVIGKDEFVASSEQFLASLAGIRHQIISLWEVEEGTVVAIMDVHYRRHDGREHTLPCSNLFRLRDGKVHDYRIYMDIAPIFAD</sequence>
<dbReference type="Pfam" id="PF12680">
    <property type="entry name" value="SnoaL_2"/>
    <property type="match status" value="1"/>
</dbReference>
<organism evidence="2 3">
    <name type="scientific">Pseudonocardia xishanensis</name>
    <dbReference type="NCBI Taxonomy" id="630995"/>
    <lineage>
        <taxon>Bacteria</taxon>
        <taxon>Bacillati</taxon>
        <taxon>Actinomycetota</taxon>
        <taxon>Actinomycetes</taxon>
        <taxon>Pseudonocardiales</taxon>
        <taxon>Pseudonocardiaceae</taxon>
        <taxon>Pseudonocardia</taxon>
    </lineage>
</organism>
<evidence type="ECO:0000313" key="2">
    <source>
        <dbReference type="EMBL" id="GAA4537156.1"/>
    </source>
</evidence>
<keyword evidence="3" id="KW-1185">Reference proteome</keyword>
<name>A0ABP8RF92_9PSEU</name>
<dbReference type="EMBL" id="BAABGT010000009">
    <property type="protein sequence ID" value="GAA4537156.1"/>
    <property type="molecule type" value="Genomic_DNA"/>
</dbReference>
<accession>A0ABP8RF92</accession>